<dbReference type="Gene3D" id="3.50.50.60">
    <property type="entry name" value="FAD/NAD(P)-binding domain"/>
    <property type="match status" value="1"/>
</dbReference>
<evidence type="ECO:0000313" key="7">
    <source>
        <dbReference type="Proteomes" id="UP000305198"/>
    </source>
</evidence>
<dbReference type="Gene3D" id="3.90.700.10">
    <property type="entry name" value="Succinate dehydrogenase/fumarate reductase flavoprotein, catalytic domain"/>
    <property type="match status" value="1"/>
</dbReference>
<dbReference type="AlphaFoldDB" id="A0A4U0YLQ4"/>
<dbReference type="RefSeq" id="WP_136869204.1">
    <property type="nucleotide sequence ID" value="NZ_SWAV01000002.1"/>
</dbReference>
<dbReference type="PANTHER" id="PTHR43400">
    <property type="entry name" value="FUMARATE REDUCTASE"/>
    <property type="match status" value="1"/>
</dbReference>
<dbReference type="PANTHER" id="PTHR43400:SF10">
    <property type="entry name" value="3-OXOSTEROID 1-DEHYDROGENASE"/>
    <property type="match status" value="1"/>
</dbReference>
<dbReference type="GO" id="GO:0008202">
    <property type="term" value="P:steroid metabolic process"/>
    <property type="evidence" value="ECO:0007669"/>
    <property type="project" value="UniProtKB-ARBA"/>
</dbReference>
<reference evidence="6 7" key="1">
    <citation type="submission" date="2019-04" db="EMBL/GenBank/DDBJ databases">
        <title>Crypto-aerobic microbial life in anoxic (sulfidic) marine sediments.</title>
        <authorList>
            <person name="Bhattacharya S."/>
            <person name="Roy C."/>
            <person name="Mondal N."/>
            <person name="Sarkar J."/>
            <person name="Mandal S."/>
            <person name="Rameez M.J."/>
            <person name="Ghosh W."/>
        </authorList>
    </citation>
    <scope>NUCLEOTIDE SEQUENCE [LARGE SCALE GENOMIC DNA]</scope>
    <source>
        <strain evidence="6 7">SBBB</strain>
    </source>
</reference>
<dbReference type="NCBIfam" id="NF005510">
    <property type="entry name" value="PRK07121.1-3"/>
    <property type="match status" value="1"/>
</dbReference>
<dbReference type="InterPro" id="IPR003953">
    <property type="entry name" value="FAD-dep_OxRdtase_2_FAD-bd"/>
</dbReference>
<dbReference type="GO" id="GO:0016491">
    <property type="term" value="F:oxidoreductase activity"/>
    <property type="evidence" value="ECO:0007669"/>
    <property type="project" value="UniProtKB-KW"/>
</dbReference>
<proteinExistence type="predicted"/>
<keyword evidence="2" id="KW-0285">Flavoprotein</keyword>
<dbReference type="Pfam" id="PF00890">
    <property type="entry name" value="FAD_binding_2"/>
    <property type="match status" value="1"/>
</dbReference>
<comment type="cofactor">
    <cofactor evidence="1">
        <name>FAD</name>
        <dbReference type="ChEBI" id="CHEBI:57692"/>
    </cofactor>
</comment>
<sequence length="483" mass="51634">MPQISSPTRADTVAQWAYQCDVLVVGAGVAGVCAALEAHRAGAKVLVVERASGGGGASATSEGIFYLGGGTEVQNACGYEDSAEEMYRFMRASTSTEDDDKLRFYCDNSVEHCRWLEAQGVPFERRAFEGKAVAVYTGEGLLYTGNEKAWPYNEQAQPAPRGHQARGSMEKHGGASAMEALLATMEQEQVPAIYDAGVIGLVIDDAGRVVGVQARQSGETIHIQARKGVILAAGSFNLNHEMVSEYLPLLAEHGEPLGIPSNDGAGILLGQSVGAATRHMEGAIATASIYPPEKLIKGIVVNKEGKRFVAEDVYHGKLSWMIQCQTDHTAYLILDGETFDYPQRVKHRFIDGWETIGEMEQALGVPAGSLQETLDRYNADAAEGVDNQFHKKVEWITPLDNAPWAAFDISTTSSTYRFIALGGLACNIDSQVLNEAGKPILGLYAAGANCEHFPTNGGEYASGMSLGPGSFFGRIAGQKAATT</sequence>
<protein>
    <submittedName>
        <fullName evidence="6">FAD-dependent oxidoreductase</fullName>
    </submittedName>
</protein>
<dbReference type="InterPro" id="IPR050315">
    <property type="entry name" value="FAD-oxidoreductase_2"/>
</dbReference>
<keyword evidence="4" id="KW-0560">Oxidoreductase</keyword>
<comment type="caution">
    <text evidence="6">The sequence shown here is derived from an EMBL/GenBank/DDBJ whole genome shotgun (WGS) entry which is preliminary data.</text>
</comment>
<evidence type="ECO:0000256" key="3">
    <source>
        <dbReference type="ARBA" id="ARBA00022827"/>
    </source>
</evidence>
<feature type="domain" description="FAD-dependent oxidoreductase 2 FAD-binding" evidence="5">
    <location>
        <begin position="21"/>
        <end position="449"/>
    </location>
</feature>
<organism evidence="6 7">
    <name type="scientific">Halopseudomonas bauzanensis</name>
    <dbReference type="NCBI Taxonomy" id="653930"/>
    <lineage>
        <taxon>Bacteria</taxon>
        <taxon>Pseudomonadati</taxon>
        <taxon>Pseudomonadota</taxon>
        <taxon>Gammaproteobacteria</taxon>
        <taxon>Pseudomonadales</taxon>
        <taxon>Pseudomonadaceae</taxon>
        <taxon>Halopseudomonas</taxon>
    </lineage>
</organism>
<dbReference type="SUPFAM" id="SSF51905">
    <property type="entry name" value="FAD/NAD(P)-binding domain"/>
    <property type="match status" value="1"/>
</dbReference>
<gene>
    <name evidence="6" type="ORF">FA869_07535</name>
</gene>
<dbReference type="SUPFAM" id="SSF56425">
    <property type="entry name" value="Succinate dehydrogenase/fumarate reductase flavoprotein, catalytic domain"/>
    <property type="match status" value="1"/>
</dbReference>
<accession>A0A4U0YLQ4</accession>
<name>A0A4U0YLQ4_9GAMM</name>
<keyword evidence="3" id="KW-0274">FAD</keyword>
<evidence type="ECO:0000313" key="6">
    <source>
        <dbReference type="EMBL" id="TKA92235.1"/>
    </source>
</evidence>
<evidence type="ECO:0000256" key="1">
    <source>
        <dbReference type="ARBA" id="ARBA00001974"/>
    </source>
</evidence>
<evidence type="ECO:0000256" key="2">
    <source>
        <dbReference type="ARBA" id="ARBA00022630"/>
    </source>
</evidence>
<dbReference type="PRINTS" id="PR00411">
    <property type="entry name" value="PNDRDTASEI"/>
</dbReference>
<evidence type="ECO:0000259" key="5">
    <source>
        <dbReference type="Pfam" id="PF00890"/>
    </source>
</evidence>
<dbReference type="Proteomes" id="UP000305198">
    <property type="component" value="Unassembled WGS sequence"/>
</dbReference>
<evidence type="ECO:0000256" key="4">
    <source>
        <dbReference type="ARBA" id="ARBA00023002"/>
    </source>
</evidence>
<dbReference type="InterPro" id="IPR036188">
    <property type="entry name" value="FAD/NAD-bd_sf"/>
</dbReference>
<dbReference type="InterPro" id="IPR027477">
    <property type="entry name" value="Succ_DH/fumarate_Rdtase_cat_sf"/>
</dbReference>
<dbReference type="EMBL" id="SWAV01000002">
    <property type="protein sequence ID" value="TKA92235.1"/>
    <property type="molecule type" value="Genomic_DNA"/>
</dbReference>